<dbReference type="Proteomes" id="UP000297459">
    <property type="component" value="Unassembled WGS sequence"/>
</dbReference>
<keyword evidence="2" id="KW-1185">Reference proteome</keyword>
<comment type="caution">
    <text evidence="1">The sequence shown here is derived from an EMBL/GenBank/DDBJ whole genome shotgun (WGS) entry which is preliminary data.</text>
</comment>
<evidence type="ECO:0000313" key="1">
    <source>
        <dbReference type="EMBL" id="TGN28050.1"/>
    </source>
</evidence>
<reference evidence="1 2" key="1">
    <citation type="submission" date="2019-04" db="EMBL/GenBank/DDBJ databases">
        <title>Genomic characterization of Staphylococcus petrasii strains.</title>
        <authorList>
            <person name="Vrbovska V."/>
            <person name="Kovarovic V."/>
            <person name="Maslanova I."/>
            <person name="Indrakova A."/>
            <person name="Petras P."/>
            <person name="Sedo O."/>
            <person name="Svec P."/>
            <person name="Fisarova L."/>
            <person name="Sedlacek I."/>
            <person name="Doskar J."/>
            <person name="Pantucek R."/>
        </authorList>
    </citation>
    <scope>NUCLEOTIDE SEQUENCE [LARGE SCALE GENOMIC DNA]</scope>
    <source>
        <strain evidence="1 2">CCM 8529</strain>
    </source>
</reference>
<accession>A0A4Z1BQL4</accession>
<sequence>MIFISACLVGQNVRYDGGNKLNNNLKKLVDQGIAKPICPEILGGLSTPRNPAEIVGGDGFDVLENKAKIIDNQGNDVTQEYVNGAMKALDTCQKMNCKTLILKSDSPTCSSENIYTGEFNGNKKQGVGIFSALLIKNGIQVYNEKNYNI</sequence>
<dbReference type="AlphaFoldDB" id="A0A4Z1BQL4"/>
<dbReference type="PANTHER" id="PTHR30087">
    <property type="entry name" value="INNER MEMBRANE PROTEIN"/>
    <property type="match status" value="1"/>
</dbReference>
<gene>
    <name evidence="1" type="ORF">E2558_00015</name>
</gene>
<dbReference type="InterPro" id="IPR007553">
    <property type="entry name" value="2-thiour_desulf"/>
</dbReference>
<evidence type="ECO:0000313" key="2">
    <source>
        <dbReference type="Proteomes" id="UP000297459"/>
    </source>
</evidence>
<dbReference type="PANTHER" id="PTHR30087:SF1">
    <property type="entry name" value="HYPOTHETICAL CYTOSOLIC PROTEIN"/>
    <property type="match status" value="1"/>
</dbReference>
<dbReference type="RefSeq" id="WP_126564963.1">
    <property type="nucleotide sequence ID" value="NZ_BMCY01000001.1"/>
</dbReference>
<protein>
    <submittedName>
        <fullName evidence="1">DUF523 domain-containing protein</fullName>
    </submittedName>
</protein>
<dbReference type="Pfam" id="PF04463">
    <property type="entry name" value="2-thiour_desulf"/>
    <property type="match status" value="1"/>
</dbReference>
<organism evidence="1 2">
    <name type="scientific">Staphylococcus pragensis</name>
    <dbReference type="NCBI Taxonomy" id="1611836"/>
    <lineage>
        <taxon>Bacteria</taxon>
        <taxon>Bacillati</taxon>
        <taxon>Bacillota</taxon>
        <taxon>Bacilli</taxon>
        <taxon>Bacillales</taxon>
        <taxon>Staphylococcaceae</taxon>
        <taxon>Staphylococcus</taxon>
    </lineage>
</organism>
<dbReference type="EMBL" id="SRPJ01000001">
    <property type="protein sequence ID" value="TGN28050.1"/>
    <property type="molecule type" value="Genomic_DNA"/>
</dbReference>
<proteinExistence type="predicted"/>
<name>A0A4Z1BQL4_9STAP</name>